<dbReference type="SUPFAM" id="SSF53335">
    <property type="entry name" value="S-adenosyl-L-methionine-dependent methyltransferases"/>
    <property type="match status" value="1"/>
</dbReference>
<feature type="transmembrane region" description="Helical" evidence="1">
    <location>
        <begin position="63"/>
        <end position="84"/>
    </location>
</feature>
<keyword evidence="1" id="KW-0812">Transmembrane</keyword>
<dbReference type="Gene3D" id="3.40.50.150">
    <property type="entry name" value="Vaccinia Virus protein VP39"/>
    <property type="match status" value="1"/>
</dbReference>
<dbReference type="PANTHER" id="PTHR23150:SF26">
    <property type="entry name" value="GENERIC METHYLTRANSFERASE"/>
    <property type="match status" value="1"/>
</dbReference>
<keyword evidence="4" id="KW-1185">Reference proteome</keyword>
<dbReference type="Proteomes" id="UP001164746">
    <property type="component" value="Chromosome 13"/>
</dbReference>
<organism evidence="3 4">
    <name type="scientific">Mya arenaria</name>
    <name type="common">Soft-shell clam</name>
    <dbReference type="NCBI Taxonomy" id="6604"/>
    <lineage>
        <taxon>Eukaryota</taxon>
        <taxon>Metazoa</taxon>
        <taxon>Spiralia</taxon>
        <taxon>Lophotrochozoa</taxon>
        <taxon>Mollusca</taxon>
        <taxon>Bivalvia</taxon>
        <taxon>Autobranchia</taxon>
        <taxon>Heteroconchia</taxon>
        <taxon>Euheterodonta</taxon>
        <taxon>Imparidentia</taxon>
        <taxon>Neoheterodontei</taxon>
        <taxon>Myida</taxon>
        <taxon>Myoidea</taxon>
        <taxon>Myidae</taxon>
        <taxon>Mya</taxon>
    </lineage>
</organism>
<sequence>MLHQVLTGRVTFTSLTPPDLSICSKSELRAYFENSYDLNESLFTSLKDESVFYRCPDRLRLPLIFYFAHTAVVYVNKLILAGLLKENYRMGGLYKWPELSATVEYRRQVRATVLRIIEETPLQLPITMTSPWWALLMGMEHERIHLETSSVLIRQLPVAMVSRPEGWKYAPKTSGIVPQQNRMLRVPAQEVSFGKPRDFPSYGWDNEYGSIACSPAVTIDLNCGQRKAGVGETSGRQITLCSGSVAMGGCGSDLASYSHCSVMADSNVTPSAESQYRYRAMFDVLDMPWAWPVDVNYHEARAFCAWKGPDFRLLVEAEHNVIRGKQEPTNAGTVSDAIFTKGDKFNHNMKFGSSTWCEDQFNGLCDETHWLYDDFSSPCYDGKHNGGSWISTGDEASRFARLAFRRHFLQHAGFRLARTVDPGEEAWTELPTRHVDTQVYVLGCGVEENLASLPHDKLQPNLVPSTNLHYHFETPLALKGILEQEFGFRKSYPVAVADLCADLARNNGLHTRSMLWIGAGSGRGPMLMSKIFQKVLACDLVARFLDTAMYIQRGNDVTVITENGKVTTAALDKGVKTDRVVFKQFTWIPNEVGLDFDMTVVTFLERTQQPKAWLLRLSEITRRGGLVIVASRSGQWDRPALEGTLQDKGLTCIESTDVPFDDVTGNATATVTVWKHVQE</sequence>
<feature type="domain" description="DinB-like" evidence="2">
    <location>
        <begin position="32"/>
        <end position="148"/>
    </location>
</feature>
<keyword evidence="1" id="KW-0472">Membrane</keyword>
<keyword evidence="1" id="KW-1133">Transmembrane helix</keyword>
<evidence type="ECO:0000313" key="3">
    <source>
        <dbReference type="EMBL" id="WAR24247.1"/>
    </source>
</evidence>
<dbReference type="EMBL" id="CP111024">
    <property type="protein sequence ID" value="WAR24247.1"/>
    <property type="molecule type" value="Genomic_DNA"/>
</dbReference>
<proteinExistence type="predicted"/>
<evidence type="ECO:0000259" key="2">
    <source>
        <dbReference type="Pfam" id="PF12867"/>
    </source>
</evidence>
<dbReference type="Pfam" id="PF12867">
    <property type="entry name" value="DinB_2"/>
    <property type="match status" value="1"/>
</dbReference>
<dbReference type="SUPFAM" id="SSF56436">
    <property type="entry name" value="C-type lectin-like"/>
    <property type="match status" value="1"/>
</dbReference>
<protein>
    <recommendedName>
        <fullName evidence="2">DinB-like domain-containing protein</fullName>
    </recommendedName>
</protein>
<dbReference type="InterPro" id="IPR016187">
    <property type="entry name" value="CTDL_fold"/>
</dbReference>
<dbReference type="PANTHER" id="PTHR23150">
    <property type="entry name" value="SULFATASE MODIFYING FACTOR 1, 2"/>
    <property type="match status" value="1"/>
</dbReference>
<evidence type="ECO:0000256" key="1">
    <source>
        <dbReference type="SAM" id="Phobius"/>
    </source>
</evidence>
<accession>A0ABY7FQ27</accession>
<dbReference type="InterPro" id="IPR051043">
    <property type="entry name" value="Sulfatase_Mod_Factor_Kinase"/>
</dbReference>
<dbReference type="InterPro" id="IPR024775">
    <property type="entry name" value="DinB-like"/>
</dbReference>
<reference evidence="3" key="1">
    <citation type="submission" date="2022-11" db="EMBL/GenBank/DDBJ databases">
        <title>Centuries of genome instability and evolution in soft-shell clam transmissible cancer (bioRxiv).</title>
        <authorList>
            <person name="Hart S.F.M."/>
            <person name="Yonemitsu M.A."/>
            <person name="Giersch R.M."/>
            <person name="Beal B.F."/>
            <person name="Arriagada G."/>
            <person name="Davis B.W."/>
            <person name="Ostrander E.A."/>
            <person name="Goff S.P."/>
            <person name="Metzger M.J."/>
        </authorList>
    </citation>
    <scope>NUCLEOTIDE SEQUENCE</scope>
    <source>
        <strain evidence="3">MELC-2E11</strain>
        <tissue evidence="3">Siphon/mantle</tissue>
    </source>
</reference>
<evidence type="ECO:0000313" key="4">
    <source>
        <dbReference type="Proteomes" id="UP001164746"/>
    </source>
</evidence>
<name>A0ABY7FQ27_MYAAR</name>
<dbReference type="InterPro" id="IPR029063">
    <property type="entry name" value="SAM-dependent_MTases_sf"/>
</dbReference>
<gene>
    <name evidence="3" type="ORF">MAR_037916</name>
</gene>